<dbReference type="InterPro" id="IPR007272">
    <property type="entry name" value="Sulf_transp_TsuA/YedE"/>
</dbReference>
<gene>
    <name evidence="9" type="ORF">MNB_SV-9-1679</name>
</gene>
<dbReference type="PANTHER" id="PTHR30574:SF1">
    <property type="entry name" value="SULPHUR TRANSPORT DOMAIN-CONTAINING PROTEIN"/>
    <property type="match status" value="1"/>
</dbReference>
<evidence type="ECO:0000256" key="6">
    <source>
        <dbReference type="ARBA" id="ARBA00022989"/>
    </source>
</evidence>
<keyword evidence="5 8" id="KW-0812">Transmembrane</keyword>
<keyword evidence="6 8" id="KW-1133">Transmembrane helix</keyword>
<evidence type="ECO:0000256" key="2">
    <source>
        <dbReference type="ARBA" id="ARBA00022448"/>
    </source>
</evidence>
<dbReference type="EMBL" id="FPHG01000040">
    <property type="protein sequence ID" value="SFV59951.1"/>
    <property type="molecule type" value="Genomic_DNA"/>
</dbReference>
<evidence type="ECO:0000256" key="4">
    <source>
        <dbReference type="ARBA" id="ARBA00022519"/>
    </source>
</evidence>
<feature type="transmembrane region" description="Helical" evidence="8">
    <location>
        <begin position="67"/>
        <end position="87"/>
    </location>
</feature>
<keyword evidence="3" id="KW-1003">Cell membrane</keyword>
<dbReference type="GO" id="GO:0005886">
    <property type="term" value="C:plasma membrane"/>
    <property type="evidence" value="ECO:0007669"/>
    <property type="project" value="UniProtKB-SubCell"/>
</dbReference>
<dbReference type="AlphaFoldDB" id="A0A1W1C2M6"/>
<keyword evidence="7 8" id="KW-0472">Membrane</keyword>
<evidence type="ECO:0000256" key="7">
    <source>
        <dbReference type="ARBA" id="ARBA00023136"/>
    </source>
</evidence>
<evidence type="ECO:0000313" key="9">
    <source>
        <dbReference type="EMBL" id="SFV59951.1"/>
    </source>
</evidence>
<proteinExistence type="predicted"/>
<feature type="transmembrane region" description="Helical" evidence="8">
    <location>
        <begin position="140"/>
        <end position="163"/>
    </location>
</feature>
<sequence>MTNRLPWWMGGILMSGLLLMTFSVFGADRPIGASTYVPLFSGLIFDLDPQKYTYLQEIKNAGAWEGVMLFGALLGGFVTSVFITKTFRFSLIPSGWKKYKNNSRVSRLLWSFISGFFMIIGARLAGGCTSGHFMSGMSQMAISSMIFGTVVMIALVVTGKLFYNIEEK</sequence>
<accession>A0A1W1C2M6</accession>
<evidence type="ECO:0000256" key="5">
    <source>
        <dbReference type="ARBA" id="ARBA00022692"/>
    </source>
</evidence>
<evidence type="ECO:0000256" key="8">
    <source>
        <dbReference type="SAM" id="Phobius"/>
    </source>
</evidence>
<evidence type="ECO:0000256" key="3">
    <source>
        <dbReference type="ARBA" id="ARBA00022475"/>
    </source>
</evidence>
<dbReference type="PANTHER" id="PTHR30574">
    <property type="entry name" value="INNER MEMBRANE PROTEIN YEDE"/>
    <property type="match status" value="1"/>
</dbReference>
<name>A0A1W1C2M6_9ZZZZ</name>
<protein>
    <submittedName>
        <fullName evidence="9">Uncharacterized protein</fullName>
    </submittedName>
</protein>
<organism evidence="9">
    <name type="scientific">hydrothermal vent metagenome</name>
    <dbReference type="NCBI Taxonomy" id="652676"/>
    <lineage>
        <taxon>unclassified sequences</taxon>
        <taxon>metagenomes</taxon>
        <taxon>ecological metagenomes</taxon>
    </lineage>
</organism>
<dbReference type="Pfam" id="PF04143">
    <property type="entry name" value="Sulf_transp"/>
    <property type="match status" value="1"/>
</dbReference>
<feature type="transmembrane region" description="Helical" evidence="8">
    <location>
        <begin position="108"/>
        <end position="134"/>
    </location>
</feature>
<keyword evidence="2" id="KW-0813">Transport</keyword>
<comment type="subcellular location">
    <subcellularLocation>
        <location evidence="1">Cell inner membrane</location>
        <topology evidence="1">Multi-pass membrane protein</topology>
    </subcellularLocation>
</comment>
<keyword evidence="4" id="KW-0997">Cell inner membrane</keyword>
<evidence type="ECO:0000256" key="1">
    <source>
        <dbReference type="ARBA" id="ARBA00004429"/>
    </source>
</evidence>
<reference evidence="9" key="1">
    <citation type="submission" date="2016-10" db="EMBL/GenBank/DDBJ databases">
        <authorList>
            <person name="de Groot N.N."/>
        </authorList>
    </citation>
    <scope>NUCLEOTIDE SEQUENCE</scope>
</reference>